<keyword evidence="12" id="KW-1185">Reference proteome</keyword>
<protein>
    <recommendedName>
        <fullName evidence="2">DNA-(apurinic or apyrimidinic site) lyase</fullName>
        <ecNumber evidence="2">4.2.99.18</ecNumber>
    </recommendedName>
</protein>
<evidence type="ECO:0000256" key="5">
    <source>
        <dbReference type="ARBA" id="ARBA00023204"/>
    </source>
</evidence>
<dbReference type="GeneID" id="9745081"/>
<dbReference type="OrthoDB" id="14922at2157"/>
<dbReference type="Gene3D" id="3.30.310.260">
    <property type="match status" value="1"/>
</dbReference>
<evidence type="ECO:0000256" key="8">
    <source>
        <dbReference type="ARBA" id="ARBA00023295"/>
    </source>
</evidence>
<dbReference type="GO" id="GO:0006284">
    <property type="term" value="P:base-excision repair"/>
    <property type="evidence" value="ECO:0007669"/>
    <property type="project" value="InterPro"/>
</dbReference>
<dbReference type="GO" id="GO:0140078">
    <property type="term" value="F:class I DNA-(apurinic or apyrimidinic site) endonuclease activity"/>
    <property type="evidence" value="ECO:0007669"/>
    <property type="project" value="UniProtKB-EC"/>
</dbReference>
<dbReference type="SMART" id="SM00478">
    <property type="entry name" value="ENDO3c"/>
    <property type="match status" value="1"/>
</dbReference>
<dbReference type="Proteomes" id="UP000006565">
    <property type="component" value="Chromosome"/>
</dbReference>
<dbReference type="Gene3D" id="1.10.1670.10">
    <property type="entry name" value="Helix-hairpin-Helix base-excision DNA repair enzymes (C-terminal)"/>
    <property type="match status" value="1"/>
</dbReference>
<keyword evidence="6 11" id="KW-0456">Lyase</keyword>
<dbReference type="InterPro" id="IPR011257">
    <property type="entry name" value="DNA_glycosylase"/>
</dbReference>
<dbReference type="Pfam" id="PF07934">
    <property type="entry name" value="OGG_N"/>
    <property type="match status" value="1"/>
</dbReference>
<evidence type="ECO:0000259" key="10">
    <source>
        <dbReference type="SMART" id="SM00478"/>
    </source>
</evidence>
<evidence type="ECO:0000313" key="11">
    <source>
        <dbReference type="EMBL" id="ADN37331.1"/>
    </source>
</evidence>
<evidence type="ECO:0000256" key="9">
    <source>
        <dbReference type="ARBA" id="ARBA00044632"/>
    </source>
</evidence>
<dbReference type="PANTHER" id="PTHR10242:SF2">
    <property type="entry name" value="N-GLYCOSYLASE_DNA LYASE"/>
    <property type="match status" value="1"/>
</dbReference>
<dbReference type="eggNOG" id="arCOG00464">
    <property type="taxonomic scope" value="Archaea"/>
</dbReference>
<keyword evidence="4" id="KW-0378">Hydrolase</keyword>
<feature type="domain" description="HhH-GPD" evidence="10">
    <location>
        <begin position="111"/>
        <end position="280"/>
    </location>
</feature>
<reference evidence="11 12" key="1">
    <citation type="journal article" date="2010" name="Stand. Genomic Sci.">
        <title>Complete genome sequence of Methanoplanus petrolearius type strain (SEBR 4847).</title>
        <authorList>
            <person name="Brambilla E."/>
            <person name="Djao O.D."/>
            <person name="Daligault H."/>
            <person name="Lapidus A."/>
            <person name="Lucas S."/>
            <person name="Hammon N."/>
            <person name="Nolan M."/>
            <person name="Tice H."/>
            <person name="Cheng J.F."/>
            <person name="Han C."/>
            <person name="Tapia R."/>
            <person name="Goodwin L."/>
            <person name="Pitluck S."/>
            <person name="Liolios K."/>
            <person name="Ivanova N."/>
            <person name="Mavromatis K."/>
            <person name="Mikhailova N."/>
            <person name="Pati A."/>
            <person name="Chen A."/>
            <person name="Palaniappan K."/>
            <person name="Land M."/>
            <person name="Hauser L."/>
            <person name="Chang Y.J."/>
            <person name="Jeffries C.D."/>
            <person name="Rohde M."/>
            <person name="Spring S."/>
            <person name="Sikorski J."/>
            <person name="Goker M."/>
            <person name="Woyke T."/>
            <person name="Bristow J."/>
            <person name="Eisen J.A."/>
            <person name="Markowitz V."/>
            <person name="Hugenholtz P."/>
            <person name="Kyrpides N.C."/>
            <person name="Klenk H.P."/>
        </authorList>
    </citation>
    <scope>NUCLEOTIDE SEQUENCE [LARGE SCALE GENOMIC DNA]</scope>
    <source>
        <strain evidence="12">DSM 11571 / OCM 486 / SEBR 4847</strain>
    </source>
</reference>
<gene>
    <name evidence="11" type="ordered locus">Mpet_2588</name>
</gene>
<dbReference type="STRING" id="679926.Mpet_2588"/>
<dbReference type="CDD" id="cd00056">
    <property type="entry name" value="ENDO3c"/>
    <property type="match status" value="1"/>
</dbReference>
<dbReference type="InterPro" id="IPR003265">
    <property type="entry name" value="HhH-GPD_domain"/>
</dbReference>
<dbReference type="GO" id="GO:0008534">
    <property type="term" value="F:oxidized purine nucleobase lesion DNA N-glycosylase activity"/>
    <property type="evidence" value="ECO:0007669"/>
    <property type="project" value="InterPro"/>
</dbReference>
<dbReference type="SUPFAM" id="SSF48150">
    <property type="entry name" value="DNA-glycosylase"/>
    <property type="match status" value="1"/>
</dbReference>
<comment type="catalytic activity">
    <reaction evidence="9">
        <text>2'-deoxyribonucleotide-(2'-deoxyribose 5'-phosphate)-2'-deoxyribonucleotide-DNA = a 3'-end 2'-deoxyribonucleotide-(2,3-dehydro-2,3-deoxyribose 5'-phosphate)-DNA + a 5'-end 5'-phospho-2'-deoxyribonucleoside-DNA + H(+)</text>
        <dbReference type="Rhea" id="RHEA:66592"/>
        <dbReference type="Rhea" id="RHEA-COMP:13180"/>
        <dbReference type="Rhea" id="RHEA-COMP:16897"/>
        <dbReference type="Rhea" id="RHEA-COMP:17067"/>
        <dbReference type="ChEBI" id="CHEBI:15378"/>
        <dbReference type="ChEBI" id="CHEBI:136412"/>
        <dbReference type="ChEBI" id="CHEBI:157695"/>
        <dbReference type="ChEBI" id="CHEBI:167181"/>
        <dbReference type="EC" id="4.2.99.18"/>
    </reaction>
</comment>
<dbReference type="GO" id="GO:0003684">
    <property type="term" value="F:damaged DNA binding"/>
    <property type="evidence" value="ECO:0007669"/>
    <property type="project" value="InterPro"/>
</dbReference>
<dbReference type="SUPFAM" id="SSF55945">
    <property type="entry name" value="TATA-box binding protein-like"/>
    <property type="match status" value="1"/>
</dbReference>
<evidence type="ECO:0000313" key="12">
    <source>
        <dbReference type="Proteomes" id="UP000006565"/>
    </source>
</evidence>
<dbReference type="EC" id="4.2.99.18" evidence="2"/>
<dbReference type="Gene3D" id="1.10.340.30">
    <property type="entry name" value="Hypothetical protein, domain 2"/>
    <property type="match status" value="1"/>
</dbReference>
<keyword evidence="3" id="KW-0227">DNA damage</keyword>
<name>E1RFM7_METP4</name>
<comment type="similarity">
    <text evidence="1">Belongs to the type-1 OGG1 family.</text>
</comment>
<sequence>MKSVYPLKPDQPFNLDITLSCGQVFRWEKRGDLWTGVSAGRVISIRQSGRKIEYSGCDEEYLEYLFHLDFDLESVIGSFSTDEYIGEAVERYRGLRVMRQDPWECLLSYLCAQNTGIPNIKRMLGNMAVMNGKKIVQGGQEAYAFPGAEDLSRRCDADLKGCSTGYRSGYICRTSSMIADDPGWADRIRSLDYTGARKEIMKYPGVGRKVADCILLFGFQFYESFPVDVWIRRIMNDLYGTGNPAGPLSERDYDRIADFGREHFGNYAGYAQEYLFAGRQ</sequence>
<keyword evidence="5" id="KW-0234">DNA repair</keyword>
<dbReference type="InterPro" id="IPR012904">
    <property type="entry name" value="OGG_N"/>
</dbReference>
<dbReference type="RefSeq" id="WP_013330504.1">
    <property type="nucleotide sequence ID" value="NC_014507.1"/>
</dbReference>
<evidence type="ECO:0000256" key="2">
    <source>
        <dbReference type="ARBA" id="ARBA00012720"/>
    </source>
</evidence>
<evidence type="ECO:0000256" key="4">
    <source>
        <dbReference type="ARBA" id="ARBA00022801"/>
    </source>
</evidence>
<evidence type="ECO:0000256" key="7">
    <source>
        <dbReference type="ARBA" id="ARBA00023268"/>
    </source>
</evidence>
<keyword evidence="7" id="KW-0511">Multifunctional enzyme</keyword>
<dbReference type="AlphaFoldDB" id="E1RFM7"/>
<accession>E1RFM7</accession>
<dbReference type="InterPro" id="IPR023170">
    <property type="entry name" value="HhH_base_excis_C"/>
</dbReference>
<dbReference type="KEGG" id="mpi:Mpet_2588"/>
<dbReference type="HOGENOM" id="CLU_027543_3_0_2"/>
<keyword evidence="8" id="KW-0326">Glycosidase</keyword>
<evidence type="ECO:0000256" key="6">
    <source>
        <dbReference type="ARBA" id="ARBA00023239"/>
    </source>
</evidence>
<dbReference type="InterPro" id="IPR052054">
    <property type="entry name" value="Oxidative_DNA_repair_enzyme"/>
</dbReference>
<dbReference type="EMBL" id="CP002117">
    <property type="protein sequence ID" value="ADN37331.1"/>
    <property type="molecule type" value="Genomic_DNA"/>
</dbReference>
<organism evidence="11 12">
    <name type="scientific">Methanolacinia petrolearia (strain DSM 11571 / OCM 486 / SEBR 4847)</name>
    <name type="common">Methanoplanus petrolearius</name>
    <dbReference type="NCBI Taxonomy" id="679926"/>
    <lineage>
        <taxon>Archaea</taxon>
        <taxon>Methanobacteriati</taxon>
        <taxon>Methanobacteriota</taxon>
        <taxon>Stenosarchaea group</taxon>
        <taxon>Methanomicrobia</taxon>
        <taxon>Methanomicrobiales</taxon>
        <taxon>Methanomicrobiaceae</taxon>
        <taxon>Methanolacinia</taxon>
    </lineage>
</organism>
<dbReference type="PANTHER" id="PTHR10242">
    <property type="entry name" value="8-OXOGUANINE DNA GLYCOSYLASE"/>
    <property type="match status" value="1"/>
</dbReference>
<evidence type="ECO:0000256" key="1">
    <source>
        <dbReference type="ARBA" id="ARBA00010679"/>
    </source>
</evidence>
<proteinExistence type="inferred from homology"/>
<evidence type="ECO:0000256" key="3">
    <source>
        <dbReference type="ARBA" id="ARBA00022763"/>
    </source>
</evidence>
<dbReference type="GO" id="GO:0006289">
    <property type="term" value="P:nucleotide-excision repair"/>
    <property type="evidence" value="ECO:0007669"/>
    <property type="project" value="InterPro"/>
</dbReference>